<proteinExistence type="predicted"/>
<dbReference type="AlphaFoldDB" id="A0AA38LGR1"/>
<organism evidence="1 2">
    <name type="scientific">Taxus chinensis</name>
    <name type="common">Chinese yew</name>
    <name type="synonym">Taxus wallichiana var. chinensis</name>
    <dbReference type="NCBI Taxonomy" id="29808"/>
    <lineage>
        <taxon>Eukaryota</taxon>
        <taxon>Viridiplantae</taxon>
        <taxon>Streptophyta</taxon>
        <taxon>Embryophyta</taxon>
        <taxon>Tracheophyta</taxon>
        <taxon>Spermatophyta</taxon>
        <taxon>Pinopsida</taxon>
        <taxon>Pinidae</taxon>
        <taxon>Conifers II</taxon>
        <taxon>Cupressales</taxon>
        <taxon>Taxaceae</taxon>
        <taxon>Taxus</taxon>
    </lineage>
</organism>
<keyword evidence="2" id="KW-1185">Reference proteome</keyword>
<protein>
    <submittedName>
        <fullName evidence="1">Uncharacterized protein</fullName>
    </submittedName>
</protein>
<evidence type="ECO:0000313" key="1">
    <source>
        <dbReference type="EMBL" id="KAH9319972.1"/>
    </source>
</evidence>
<comment type="caution">
    <text evidence="1">The sequence shown here is derived from an EMBL/GenBank/DDBJ whole genome shotgun (WGS) entry which is preliminary data.</text>
</comment>
<accession>A0AA38LGR1</accession>
<gene>
    <name evidence="1" type="ORF">KI387_021741</name>
</gene>
<reference evidence="1 2" key="1">
    <citation type="journal article" date="2021" name="Nat. Plants">
        <title>The Taxus genome provides insights into paclitaxel biosynthesis.</title>
        <authorList>
            <person name="Xiong X."/>
            <person name="Gou J."/>
            <person name="Liao Q."/>
            <person name="Li Y."/>
            <person name="Zhou Q."/>
            <person name="Bi G."/>
            <person name="Li C."/>
            <person name="Du R."/>
            <person name="Wang X."/>
            <person name="Sun T."/>
            <person name="Guo L."/>
            <person name="Liang H."/>
            <person name="Lu P."/>
            <person name="Wu Y."/>
            <person name="Zhang Z."/>
            <person name="Ro D.K."/>
            <person name="Shang Y."/>
            <person name="Huang S."/>
            <person name="Yan J."/>
        </authorList>
    </citation>
    <scope>NUCLEOTIDE SEQUENCE [LARGE SCALE GENOMIC DNA]</scope>
    <source>
        <strain evidence="1">Ta-2019</strain>
    </source>
</reference>
<sequence>MNVPTAIALPGGNLRIDGALLTVVVGGPHNGPHITVASAPTITPRLLHNGMVGILEKYP</sequence>
<name>A0AA38LGR1_TAXCH</name>
<dbReference type="Proteomes" id="UP000824469">
    <property type="component" value="Unassembled WGS sequence"/>
</dbReference>
<evidence type="ECO:0000313" key="2">
    <source>
        <dbReference type="Proteomes" id="UP000824469"/>
    </source>
</evidence>
<feature type="non-terminal residue" evidence="1">
    <location>
        <position position="59"/>
    </location>
</feature>
<dbReference type="EMBL" id="JAHRHJ020000004">
    <property type="protein sequence ID" value="KAH9319972.1"/>
    <property type="molecule type" value="Genomic_DNA"/>
</dbReference>